<dbReference type="InterPro" id="IPR003439">
    <property type="entry name" value="ABC_transporter-like_ATP-bd"/>
</dbReference>
<dbReference type="InterPro" id="IPR050086">
    <property type="entry name" value="MetN_ABC_transporter-like"/>
</dbReference>
<keyword evidence="3" id="KW-0813">Transport</keyword>
<evidence type="ECO:0000259" key="9">
    <source>
        <dbReference type="PROSITE" id="PS50893"/>
    </source>
</evidence>
<accession>H8Z8S3</accession>
<evidence type="ECO:0000313" key="10">
    <source>
        <dbReference type="EMBL" id="EIC19478.1"/>
    </source>
</evidence>
<dbReference type="EMBL" id="JH603171">
    <property type="protein sequence ID" value="EIC19478.1"/>
    <property type="molecule type" value="Genomic_DNA"/>
</dbReference>
<dbReference type="GO" id="GO:0005886">
    <property type="term" value="C:plasma membrane"/>
    <property type="evidence" value="ECO:0007669"/>
    <property type="project" value="UniProtKB-SubCell"/>
</dbReference>
<feature type="domain" description="ABC transporter" evidence="9">
    <location>
        <begin position="2"/>
        <end position="236"/>
    </location>
</feature>
<dbReference type="GO" id="GO:0006865">
    <property type="term" value="P:amino acid transport"/>
    <property type="evidence" value="ECO:0007669"/>
    <property type="project" value="UniProtKB-KW"/>
</dbReference>
<comment type="similarity">
    <text evidence="2">Belongs to the ABC transporter superfamily.</text>
</comment>
<dbReference type="OrthoDB" id="9802264at2"/>
<evidence type="ECO:0000313" key="11">
    <source>
        <dbReference type="Proteomes" id="UP000002964"/>
    </source>
</evidence>
<evidence type="ECO:0000256" key="6">
    <source>
        <dbReference type="ARBA" id="ARBA00022840"/>
    </source>
</evidence>
<evidence type="ECO:0000256" key="3">
    <source>
        <dbReference type="ARBA" id="ARBA00022448"/>
    </source>
</evidence>
<dbReference type="AlphaFoldDB" id="H8Z8S3"/>
<dbReference type="RefSeq" id="WP_009151707.1">
    <property type="nucleotide sequence ID" value="NZ_JH603171.1"/>
</dbReference>
<protein>
    <submittedName>
        <fullName evidence="10">ABC-type polar amino acid transport system, ATPase component</fullName>
    </submittedName>
</protein>
<keyword evidence="11" id="KW-1185">Reference proteome</keyword>
<evidence type="ECO:0000256" key="5">
    <source>
        <dbReference type="ARBA" id="ARBA00022741"/>
    </source>
</evidence>
<dbReference type="STRING" id="631362.Thi970DRAFT_05003"/>
<organism evidence="10 11">
    <name type="scientific">Thiorhodovibrio frisius</name>
    <dbReference type="NCBI Taxonomy" id="631362"/>
    <lineage>
        <taxon>Bacteria</taxon>
        <taxon>Pseudomonadati</taxon>
        <taxon>Pseudomonadota</taxon>
        <taxon>Gammaproteobacteria</taxon>
        <taxon>Chromatiales</taxon>
        <taxon>Chromatiaceae</taxon>
        <taxon>Thiorhodovibrio</taxon>
    </lineage>
</organism>
<proteinExistence type="inferred from homology"/>
<dbReference type="Pfam" id="PF00005">
    <property type="entry name" value="ABC_tran"/>
    <property type="match status" value="1"/>
</dbReference>
<dbReference type="GO" id="GO:0016887">
    <property type="term" value="F:ATP hydrolysis activity"/>
    <property type="evidence" value="ECO:0007669"/>
    <property type="project" value="InterPro"/>
</dbReference>
<keyword evidence="4" id="KW-1003">Cell membrane</keyword>
<evidence type="ECO:0000256" key="4">
    <source>
        <dbReference type="ARBA" id="ARBA00022475"/>
    </source>
</evidence>
<comment type="subcellular location">
    <subcellularLocation>
        <location evidence="1">Cell inner membrane</location>
        <topology evidence="1">Peripheral membrane protein</topology>
    </subcellularLocation>
</comment>
<keyword evidence="6" id="KW-0067">ATP-binding</keyword>
<dbReference type="PROSITE" id="PS50893">
    <property type="entry name" value="ABC_TRANSPORTER_2"/>
    <property type="match status" value="1"/>
</dbReference>
<evidence type="ECO:0000256" key="7">
    <source>
        <dbReference type="ARBA" id="ARBA00022970"/>
    </source>
</evidence>
<evidence type="ECO:0000256" key="8">
    <source>
        <dbReference type="ARBA" id="ARBA00023136"/>
    </source>
</evidence>
<dbReference type="Proteomes" id="UP000002964">
    <property type="component" value="Unassembled WGS sequence"/>
</dbReference>
<dbReference type="PANTHER" id="PTHR43166">
    <property type="entry name" value="AMINO ACID IMPORT ATP-BINDING PROTEIN"/>
    <property type="match status" value="1"/>
</dbReference>
<reference evidence="11" key="1">
    <citation type="submission" date="2011-06" db="EMBL/GenBank/DDBJ databases">
        <authorList>
            <consortium name="US DOE Joint Genome Institute (JGI-PGF)"/>
            <person name="Lucas S."/>
            <person name="Han J."/>
            <person name="Lapidus A."/>
            <person name="Cheng J.-F."/>
            <person name="Goodwin L."/>
            <person name="Pitluck S."/>
            <person name="Peters L."/>
            <person name="Land M.L."/>
            <person name="Hauser L."/>
            <person name="Vogl K."/>
            <person name="Liu Z."/>
            <person name="Overmann J."/>
            <person name="Frigaard N.-U."/>
            <person name="Bryant D.A."/>
            <person name="Woyke T.J."/>
        </authorList>
    </citation>
    <scope>NUCLEOTIDE SEQUENCE [LARGE SCALE GENOMIC DNA]</scope>
    <source>
        <strain evidence="11">970</strain>
    </source>
</reference>
<dbReference type="HOGENOM" id="CLU_000604_1_1_6"/>
<dbReference type="CDD" id="cd03262">
    <property type="entry name" value="ABC_HisP_GlnQ"/>
    <property type="match status" value="1"/>
</dbReference>
<dbReference type="GO" id="GO:0005524">
    <property type="term" value="F:ATP binding"/>
    <property type="evidence" value="ECO:0007669"/>
    <property type="project" value="UniProtKB-KW"/>
</dbReference>
<dbReference type="SUPFAM" id="SSF52540">
    <property type="entry name" value="P-loop containing nucleoside triphosphate hydrolases"/>
    <property type="match status" value="1"/>
</dbReference>
<reference evidence="10 11" key="2">
    <citation type="submission" date="2011-11" db="EMBL/GenBank/DDBJ databases">
        <authorList>
            <consortium name="US DOE Joint Genome Institute"/>
            <person name="Lucas S."/>
            <person name="Han J."/>
            <person name="Lapidus A."/>
            <person name="Cheng J.-F."/>
            <person name="Goodwin L."/>
            <person name="Pitluck S."/>
            <person name="Peters L."/>
            <person name="Ovchinnikova G."/>
            <person name="Zhang X."/>
            <person name="Detter J.C."/>
            <person name="Han C."/>
            <person name="Tapia R."/>
            <person name="Land M."/>
            <person name="Hauser L."/>
            <person name="Kyrpides N."/>
            <person name="Ivanova N."/>
            <person name="Pagani I."/>
            <person name="Vogl K."/>
            <person name="Liu Z."/>
            <person name="Overmann J."/>
            <person name="Frigaard N.-U."/>
            <person name="Bryant D."/>
            <person name="Woyke T."/>
        </authorList>
    </citation>
    <scope>NUCLEOTIDE SEQUENCE [LARGE SCALE GENOMIC DNA]</scope>
    <source>
        <strain evidence="10 11">970</strain>
    </source>
</reference>
<gene>
    <name evidence="10" type="ORF">Thi970DRAFT_05003</name>
</gene>
<dbReference type="Gene3D" id="3.40.50.300">
    <property type="entry name" value="P-loop containing nucleotide triphosphate hydrolases"/>
    <property type="match status" value="1"/>
</dbReference>
<dbReference type="PROSITE" id="PS00211">
    <property type="entry name" value="ABC_TRANSPORTER_1"/>
    <property type="match status" value="1"/>
</dbReference>
<dbReference type="eggNOG" id="COG1126">
    <property type="taxonomic scope" value="Bacteria"/>
</dbReference>
<dbReference type="FunFam" id="3.40.50.300:FF:000020">
    <property type="entry name" value="Amino acid ABC transporter ATP-binding component"/>
    <property type="match status" value="1"/>
</dbReference>
<evidence type="ECO:0000256" key="1">
    <source>
        <dbReference type="ARBA" id="ARBA00004417"/>
    </source>
</evidence>
<dbReference type="InterPro" id="IPR017871">
    <property type="entry name" value="ABC_transporter-like_CS"/>
</dbReference>
<dbReference type="SMART" id="SM00382">
    <property type="entry name" value="AAA"/>
    <property type="match status" value="1"/>
</dbReference>
<name>H8Z8S3_9GAMM</name>
<dbReference type="PANTHER" id="PTHR43166:SF9">
    <property type="entry name" value="GLUTAMATE_ASPARTATE IMPORT ATP-BINDING PROTEIN GLTL"/>
    <property type="match status" value="1"/>
</dbReference>
<keyword evidence="5" id="KW-0547">Nucleotide-binding</keyword>
<keyword evidence="7" id="KW-0029">Amino-acid transport</keyword>
<dbReference type="InterPro" id="IPR003593">
    <property type="entry name" value="AAA+_ATPase"/>
</dbReference>
<evidence type="ECO:0000256" key="2">
    <source>
        <dbReference type="ARBA" id="ARBA00005417"/>
    </source>
</evidence>
<sequence length="373" mass="41473">MIRVEHLSKHFGNLQVLKDINVEIKRGEVISIIGPSGTGKSTFLRCLNLLDHPCGGRIEIDGVDILASKAEVPALRRRMGMVFQSFNLFAHLTVLENLCIGPIRLLGRPVADAADKGMELLRMVGLAEKGQQFPDQLSGGQKQRVAIARCLSMEPKIILFDEPTSALDPTMVSEVLGVIRRLARQGMTMAIVTHEMEFARDVSTRVLYMDEGLIYEEGPPEQIFEHPMRERTRDFIGKVRSLHWRVESPDYDLYALVGQIEGFCEKHLIPAKTAYAAHLLVEELLGVLLACPGSPCIDLTLAYSEKQHQLELRTDSFGPAGNPLESAQLDDGIALQLIRGYAEEIRYERADDCNRLRLLIKPPAAHGPGHPGE</sequence>
<dbReference type="InterPro" id="IPR027417">
    <property type="entry name" value="P-loop_NTPase"/>
</dbReference>
<keyword evidence="8" id="KW-0472">Membrane</keyword>